<dbReference type="PRINTS" id="PR01439">
    <property type="entry name" value="CELLSNTHASEA"/>
</dbReference>
<feature type="transmembrane region" description="Helical" evidence="16">
    <location>
        <begin position="197"/>
        <end position="216"/>
    </location>
</feature>
<evidence type="ECO:0000256" key="10">
    <source>
        <dbReference type="ARBA" id="ARBA00022679"/>
    </source>
</evidence>
<keyword evidence="7 16" id="KW-0997">Cell inner membrane</keyword>
<evidence type="ECO:0000256" key="6">
    <source>
        <dbReference type="ARBA" id="ARBA00022475"/>
    </source>
</evidence>
<keyword evidence="10 16" id="KW-0808">Transferase</keyword>
<dbReference type="FunFam" id="3.90.550.10:FF:000061">
    <property type="entry name" value="Cellulose synthase catalytic subunit [UDP-forming]"/>
    <property type="match status" value="1"/>
</dbReference>
<dbReference type="UniPathway" id="UPA00694"/>
<dbReference type="GO" id="GO:0005886">
    <property type="term" value="C:plasma membrane"/>
    <property type="evidence" value="ECO:0007669"/>
    <property type="project" value="UniProtKB-SubCell"/>
</dbReference>
<dbReference type="SUPFAM" id="SSF141371">
    <property type="entry name" value="PilZ domain-like"/>
    <property type="match status" value="1"/>
</dbReference>
<feature type="transmembrane region" description="Helical" evidence="16">
    <location>
        <begin position="665"/>
        <end position="690"/>
    </location>
</feature>
<dbReference type="Pfam" id="PF00535">
    <property type="entry name" value="Glycos_transf_2"/>
    <property type="match status" value="1"/>
</dbReference>
<dbReference type="Gene3D" id="2.40.10.220">
    <property type="entry name" value="predicted glycosyltransferase like domains"/>
    <property type="match status" value="1"/>
</dbReference>
<dbReference type="AlphaFoldDB" id="A0A1B2FCT9"/>
<evidence type="ECO:0000256" key="4">
    <source>
        <dbReference type="ARBA" id="ARBA00012539"/>
    </source>
</evidence>
<feature type="transmembrane region" description="Helical" evidence="16">
    <location>
        <begin position="524"/>
        <end position="547"/>
    </location>
</feature>
<dbReference type="PANTHER" id="PTHR43867">
    <property type="entry name" value="CELLULOSE SYNTHASE CATALYTIC SUBUNIT A [UDP-FORMING]"/>
    <property type="match status" value="1"/>
</dbReference>
<feature type="transmembrane region" description="Helical" evidence="16">
    <location>
        <begin position="150"/>
        <end position="167"/>
    </location>
</feature>
<dbReference type="GO" id="GO:0016760">
    <property type="term" value="F:cellulose synthase (UDP-forming) activity"/>
    <property type="evidence" value="ECO:0007669"/>
    <property type="project" value="UniProtKB-EC"/>
</dbReference>
<comment type="subcellular location">
    <subcellularLocation>
        <location evidence="1">Cell inner membrane</location>
        <topology evidence="1">Multi-pass membrane protein</topology>
    </subcellularLocation>
</comment>
<proteinExistence type="inferred from homology"/>
<feature type="transmembrane region" description="Helical" evidence="16">
    <location>
        <begin position="553"/>
        <end position="575"/>
    </location>
</feature>
<evidence type="ECO:0000256" key="5">
    <source>
        <dbReference type="ARBA" id="ARBA00018714"/>
    </source>
</evidence>
<evidence type="ECO:0000256" key="12">
    <source>
        <dbReference type="ARBA" id="ARBA00022916"/>
    </source>
</evidence>
<dbReference type="Pfam" id="PF07238">
    <property type="entry name" value="PilZ"/>
    <property type="match status" value="1"/>
</dbReference>
<feature type="transmembrane region" description="Helical" evidence="16">
    <location>
        <begin position="639"/>
        <end position="659"/>
    </location>
</feature>
<keyword evidence="12 16" id="KW-0135">Cellulose biosynthesis</keyword>
<dbReference type="GO" id="GO:0006011">
    <property type="term" value="P:UDP-alpha-D-glucose metabolic process"/>
    <property type="evidence" value="ECO:0007669"/>
    <property type="project" value="InterPro"/>
</dbReference>
<evidence type="ECO:0000256" key="16">
    <source>
        <dbReference type="RuleBase" id="RU365020"/>
    </source>
</evidence>
<comment type="similarity">
    <text evidence="3">Belongs to the glycosyltransferase 2 family.</text>
</comment>
<protein>
    <recommendedName>
        <fullName evidence="5 16">Cellulose synthase catalytic subunit [UDP-forming]</fullName>
        <ecNumber evidence="4 16">2.4.1.12</ecNumber>
    </recommendedName>
</protein>
<dbReference type="GO" id="GO:0035438">
    <property type="term" value="F:cyclic-di-GMP binding"/>
    <property type="evidence" value="ECO:0007669"/>
    <property type="project" value="InterPro"/>
</dbReference>
<dbReference type="RefSeq" id="WP_070093688.1">
    <property type="nucleotide sequence ID" value="NZ_CP016634.1"/>
</dbReference>
<evidence type="ECO:0000256" key="13">
    <source>
        <dbReference type="ARBA" id="ARBA00022989"/>
    </source>
</evidence>
<dbReference type="EC" id="2.4.1.12" evidence="4 16"/>
<comment type="cofactor">
    <cofactor evidence="16">
        <name>Mg(2+)</name>
        <dbReference type="ChEBI" id="CHEBI:18420"/>
    </cofactor>
</comment>
<comment type="function">
    <text evidence="16">Catalytic subunit of cellulose synthase. It polymerizes uridine 5'-diphosphate glucose to cellulose.</text>
</comment>
<dbReference type="SUPFAM" id="SSF53448">
    <property type="entry name" value="Nucleotide-diphospho-sugar transferases"/>
    <property type="match status" value="1"/>
</dbReference>
<dbReference type="EMBL" id="CP016634">
    <property type="protein sequence ID" value="ANY90013.1"/>
    <property type="molecule type" value="Genomic_DNA"/>
</dbReference>
<feature type="transmembrane region" description="Helical" evidence="16">
    <location>
        <begin position="173"/>
        <end position="190"/>
    </location>
</feature>
<comment type="catalytic activity">
    <reaction evidence="15 16">
        <text>[(1-&gt;4)-beta-D-glucosyl](n) + UDP-alpha-D-glucose = [(1-&gt;4)-beta-D-glucosyl](n+1) + UDP + H(+)</text>
        <dbReference type="Rhea" id="RHEA:19929"/>
        <dbReference type="Rhea" id="RHEA-COMP:10033"/>
        <dbReference type="Rhea" id="RHEA-COMP:10034"/>
        <dbReference type="ChEBI" id="CHEBI:15378"/>
        <dbReference type="ChEBI" id="CHEBI:18246"/>
        <dbReference type="ChEBI" id="CHEBI:58223"/>
        <dbReference type="ChEBI" id="CHEBI:58885"/>
        <dbReference type="EC" id="2.4.1.12"/>
    </reaction>
</comment>
<evidence type="ECO:0000256" key="7">
    <source>
        <dbReference type="ARBA" id="ARBA00022519"/>
    </source>
</evidence>
<feature type="domain" description="PilZ" evidence="18">
    <location>
        <begin position="694"/>
        <end position="790"/>
    </location>
</feature>
<evidence type="ECO:0000256" key="9">
    <source>
        <dbReference type="ARBA" id="ARBA00022676"/>
    </source>
</evidence>
<feature type="transmembrane region" description="Helical" evidence="16">
    <location>
        <begin position="228"/>
        <end position="252"/>
    </location>
</feature>
<dbReference type="NCBIfam" id="TIGR03030">
    <property type="entry name" value="CelA"/>
    <property type="match status" value="1"/>
</dbReference>
<dbReference type="InterPro" id="IPR009875">
    <property type="entry name" value="PilZ_domain"/>
</dbReference>
<evidence type="ECO:0000256" key="2">
    <source>
        <dbReference type="ARBA" id="ARBA00005186"/>
    </source>
</evidence>
<dbReference type="Gene3D" id="3.90.550.10">
    <property type="entry name" value="Spore Coat Polysaccharide Biosynthesis Protein SpsA, Chain A"/>
    <property type="match status" value="1"/>
</dbReference>
<dbReference type="CDD" id="cd06421">
    <property type="entry name" value="CESA_CelA_like"/>
    <property type="match status" value="1"/>
</dbReference>
<feature type="transmembrane region" description="Helical" evidence="16">
    <location>
        <begin position="20"/>
        <end position="38"/>
    </location>
</feature>
<gene>
    <name evidence="19" type="primary">bcsA_2</name>
    <name evidence="19" type="ORF">IEC33019_4507</name>
</gene>
<dbReference type="PANTHER" id="PTHR43867:SF2">
    <property type="entry name" value="CELLULOSE SYNTHASE CATALYTIC SUBUNIT A [UDP-FORMING]"/>
    <property type="match status" value="1"/>
</dbReference>
<dbReference type="InterPro" id="IPR001173">
    <property type="entry name" value="Glyco_trans_2-like"/>
</dbReference>
<reference evidence="19" key="1">
    <citation type="submission" date="2016-07" db="EMBL/GenBank/DDBJ databases">
        <title>New class B carbapenemase carried by novel plasmid in Pseudomonas putida enviromental strain in eastern Amazonia.</title>
        <authorList>
            <person name="Souza C.O."/>
            <person name="Lima K.V."/>
            <person name="Brasiliense D.M."/>
            <person name="Perez-Chaparro P.J."/>
            <person name="Mamizuka E.M."/>
            <person name="Lima M.O."/>
            <person name="Lima L.N."/>
            <person name="McCulloch J.A."/>
        </authorList>
    </citation>
    <scope>NUCLEOTIDE SEQUENCE [LARGE SCALE GENOMIC DNA]</scope>
    <source>
        <strain evidence="19">IEC33019</strain>
    </source>
</reference>
<evidence type="ECO:0000256" key="11">
    <source>
        <dbReference type="ARBA" id="ARBA00022692"/>
    </source>
</evidence>
<evidence type="ECO:0000256" key="1">
    <source>
        <dbReference type="ARBA" id="ARBA00004429"/>
    </source>
</evidence>
<accession>A0A1B2FCT9</accession>
<keyword evidence="6 16" id="KW-1003">Cell membrane</keyword>
<dbReference type="GO" id="GO:0030244">
    <property type="term" value="P:cellulose biosynthetic process"/>
    <property type="evidence" value="ECO:0007669"/>
    <property type="project" value="UniProtKB-KW"/>
</dbReference>
<dbReference type="InterPro" id="IPR029044">
    <property type="entry name" value="Nucleotide-diphossugar_trans"/>
</dbReference>
<keyword evidence="14 16" id="KW-0472">Membrane</keyword>
<keyword evidence="13 16" id="KW-1133">Transmembrane helix</keyword>
<evidence type="ECO:0000256" key="8">
    <source>
        <dbReference type="ARBA" id="ARBA00022636"/>
    </source>
</evidence>
<dbReference type="InterPro" id="IPR050321">
    <property type="entry name" value="Glycosyltr_2/OpgH_subfam"/>
</dbReference>
<organism evidence="19">
    <name type="scientific">Pseudomonas putida</name>
    <name type="common">Arthrobacter siderocapsulatus</name>
    <dbReference type="NCBI Taxonomy" id="303"/>
    <lineage>
        <taxon>Bacteria</taxon>
        <taxon>Pseudomonadati</taxon>
        <taxon>Pseudomonadota</taxon>
        <taxon>Gammaproteobacteria</taxon>
        <taxon>Pseudomonadales</taxon>
        <taxon>Pseudomonadaceae</taxon>
        <taxon>Pseudomonas</taxon>
    </lineage>
</organism>
<name>A0A1B2FCT9_PSEPU</name>
<dbReference type="InterPro" id="IPR003919">
    <property type="entry name" value="Cell_synth_A"/>
</dbReference>
<evidence type="ECO:0000313" key="19">
    <source>
        <dbReference type="EMBL" id="ANY90013.1"/>
    </source>
</evidence>
<keyword evidence="9 16" id="KW-0328">Glycosyltransferase</keyword>
<evidence type="ECO:0000259" key="18">
    <source>
        <dbReference type="Pfam" id="PF07238"/>
    </source>
</evidence>
<evidence type="ECO:0000256" key="14">
    <source>
        <dbReference type="ARBA" id="ARBA00023136"/>
    </source>
</evidence>
<feature type="domain" description="Glycosyltransferase 2-like" evidence="17">
    <location>
        <begin position="278"/>
        <end position="447"/>
    </location>
</feature>
<evidence type="ECO:0000259" key="17">
    <source>
        <dbReference type="Pfam" id="PF00535"/>
    </source>
</evidence>
<dbReference type="NCBIfam" id="NF008558">
    <property type="entry name" value="PRK11498.1"/>
    <property type="match status" value="1"/>
</dbReference>
<sequence>MKLSPANAYHYYSDLGAARLTALVFTLGTWLAFLLLRLESPAWQALLADRRRLFPQLAGKPPTLGDPFRLLIQGAWLLIRHEPQPRKPSALARGCRALFDAGAALLQRLRRVRLHMVEKLRRVPSQVRTSTWQRNAAQRLRGLSKGARRAFYFVLTVCALGLALLCVTEPFGYLAQLVFILLLWGIAMLVRHMPGRFPTLMLVILSTIISCRYLWWRYTATLNWNDTLDLVCGLTLLIAETYSWFVLILGYIQTCWPLERKPANLPEQLTQWPTVDLMIPTYNEDLSVVRTTVLAALGLDWPRERLRIYLLDDGRRDNFRAFAEEMGIGYIVRPDNRHAKAGNLNHALGVTDGELVAIFDCDHVPVRSFLQMTVGWFLKDPRLALVQTPHHFFSPDPFERNLGTFRNRPNEGELFYGLIQDGNDMWNAAFFCGSCAVLRRTALEDIGGFAVETVTEDAHTALRLHRHGWNSAYLRLPQAAGLATESLSAHIGQRIRWARGMVQIFRTDNPLFGRGLSLFQRVCYANAMLHFLAGLPRLVFLTAPLAFLLLHAYIIYAPALMILLYVLPHMIHASLTNSRMQGKYRRTFWGEVYETVLAWYIARPTTVALFAPKKGKFNVTAKGGLMEESQFDWRIAQPYLLLAVLNFVGLGFAVWRLFTGPTEEIGTVIVSSLWVTYNLLIIGAATAVAAEVRQVRRAHRVQMHLPAALVLENGHAYPCTLVDYSDSGIGLELGEGLVPKTGGRVRLLLSRGEREFAFDARITRRVGRHLGLTFDELDTQQRIDLVHCTFARADAWLAWQEAHQHDRPLQSLIDVLKLGGIGYLRLLEYVPVRLLGPVRPLVVLARWLATFMPRTPRPLPSTNLLTRDAS</sequence>
<keyword evidence="11 16" id="KW-0812">Transmembrane</keyword>
<comment type="pathway">
    <text evidence="2 16">Glycan metabolism; bacterial cellulose biosynthesis.</text>
</comment>
<evidence type="ECO:0000256" key="3">
    <source>
        <dbReference type="ARBA" id="ARBA00006739"/>
    </source>
</evidence>
<evidence type="ECO:0000256" key="15">
    <source>
        <dbReference type="ARBA" id="ARBA00048682"/>
    </source>
</evidence>
<keyword evidence="8 16" id="KW-0973">c-di-GMP</keyword>